<accession>A0ACA9NP00</accession>
<evidence type="ECO:0000313" key="1">
    <source>
        <dbReference type="EMBL" id="CAG8662961.1"/>
    </source>
</evidence>
<protein>
    <submittedName>
        <fullName evidence="1">4452_t:CDS:1</fullName>
    </submittedName>
</protein>
<comment type="caution">
    <text evidence="1">The sequence shown here is derived from an EMBL/GenBank/DDBJ whole genome shotgun (WGS) entry which is preliminary data.</text>
</comment>
<proteinExistence type="predicted"/>
<evidence type="ECO:0000313" key="2">
    <source>
        <dbReference type="Proteomes" id="UP000789702"/>
    </source>
</evidence>
<dbReference type="EMBL" id="CAJVPU010017979">
    <property type="protein sequence ID" value="CAG8662961.1"/>
    <property type="molecule type" value="Genomic_DNA"/>
</dbReference>
<keyword evidence="2" id="KW-1185">Reference proteome</keyword>
<name>A0ACA9NP00_9GLOM</name>
<reference evidence="1" key="1">
    <citation type="submission" date="2021-06" db="EMBL/GenBank/DDBJ databases">
        <authorList>
            <person name="Kallberg Y."/>
            <person name="Tangrot J."/>
            <person name="Rosling A."/>
        </authorList>
    </citation>
    <scope>NUCLEOTIDE SEQUENCE</scope>
    <source>
        <strain evidence="1">IL203A</strain>
    </source>
</reference>
<gene>
    <name evidence="1" type="ORF">DHETER_LOCUS9838</name>
</gene>
<dbReference type="Proteomes" id="UP000789702">
    <property type="component" value="Unassembled WGS sequence"/>
</dbReference>
<sequence length="62" mass="7269">DLHQQGKNTRKKRLMDRNTSTSVLVEIRIKAAKTNDNIFWDVLVTSIFMMLEVYNTKVKSIE</sequence>
<feature type="non-terminal residue" evidence="1">
    <location>
        <position position="1"/>
    </location>
</feature>
<organism evidence="1 2">
    <name type="scientific">Dentiscutata heterogama</name>
    <dbReference type="NCBI Taxonomy" id="1316150"/>
    <lineage>
        <taxon>Eukaryota</taxon>
        <taxon>Fungi</taxon>
        <taxon>Fungi incertae sedis</taxon>
        <taxon>Mucoromycota</taxon>
        <taxon>Glomeromycotina</taxon>
        <taxon>Glomeromycetes</taxon>
        <taxon>Diversisporales</taxon>
        <taxon>Gigasporaceae</taxon>
        <taxon>Dentiscutata</taxon>
    </lineage>
</organism>